<keyword evidence="2" id="KW-1185">Reference proteome</keyword>
<accession>A0A3D9SRA2</accession>
<dbReference type="Proteomes" id="UP000256661">
    <property type="component" value="Unassembled WGS sequence"/>
</dbReference>
<dbReference type="RefSeq" id="WP_116021006.1">
    <property type="nucleotide sequence ID" value="NZ_QTTT01000001.1"/>
</dbReference>
<organism evidence="1 2">
    <name type="scientific">Thermomonospora umbrina</name>
    <dbReference type="NCBI Taxonomy" id="111806"/>
    <lineage>
        <taxon>Bacteria</taxon>
        <taxon>Bacillati</taxon>
        <taxon>Actinomycetota</taxon>
        <taxon>Actinomycetes</taxon>
        <taxon>Streptosporangiales</taxon>
        <taxon>Thermomonosporaceae</taxon>
        <taxon>Thermomonospora</taxon>
    </lineage>
</organism>
<name>A0A3D9SRA2_9ACTN</name>
<sequence>MVNTMVPTPALAPVAEVFPDAEAVVGAYLTGRPELANVPVGATPPTGHDGTTPAVVLIRDGGSYREDEVLDDAQVRIETYGPTPTAAHELMRTVRALLAGITHVVYSGYAVSGLSEEMGLRGLRRLTDRGDPAKTRYVLNIRLLIRVQ</sequence>
<proteinExistence type="predicted"/>
<dbReference type="AlphaFoldDB" id="A0A3D9SRA2"/>
<protein>
    <recommendedName>
        <fullName evidence="3">Tail terminator</fullName>
    </recommendedName>
</protein>
<dbReference type="EMBL" id="QTTT01000001">
    <property type="protein sequence ID" value="REE95164.1"/>
    <property type="molecule type" value="Genomic_DNA"/>
</dbReference>
<gene>
    <name evidence="1" type="ORF">DFJ69_0546</name>
</gene>
<dbReference type="OrthoDB" id="3625315at2"/>
<evidence type="ECO:0000313" key="2">
    <source>
        <dbReference type="Proteomes" id="UP000256661"/>
    </source>
</evidence>
<comment type="caution">
    <text evidence="1">The sequence shown here is derived from an EMBL/GenBank/DDBJ whole genome shotgun (WGS) entry which is preliminary data.</text>
</comment>
<evidence type="ECO:0008006" key="3">
    <source>
        <dbReference type="Google" id="ProtNLM"/>
    </source>
</evidence>
<evidence type="ECO:0000313" key="1">
    <source>
        <dbReference type="EMBL" id="REE95164.1"/>
    </source>
</evidence>
<reference evidence="1 2" key="1">
    <citation type="submission" date="2018-08" db="EMBL/GenBank/DDBJ databases">
        <title>Sequencing the genomes of 1000 actinobacteria strains.</title>
        <authorList>
            <person name="Klenk H.-P."/>
        </authorList>
    </citation>
    <scope>NUCLEOTIDE SEQUENCE [LARGE SCALE GENOMIC DNA]</scope>
    <source>
        <strain evidence="1 2">DSM 43927</strain>
    </source>
</reference>